<keyword evidence="3" id="KW-1185">Reference proteome</keyword>
<name>A0A9N9A2B2_9GLOM</name>
<gene>
    <name evidence="2" type="ORF">AGERDE_LOCUS4924</name>
</gene>
<feature type="compositionally biased region" description="Low complexity" evidence="1">
    <location>
        <begin position="19"/>
        <end position="36"/>
    </location>
</feature>
<comment type="caution">
    <text evidence="2">The sequence shown here is derived from an EMBL/GenBank/DDBJ whole genome shotgun (WGS) entry which is preliminary data.</text>
</comment>
<protein>
    <submittedName>
        <fullName evidence="2">1417_t:CDS:1</fullName>
    </submittedName>
</protein>
<evidence type="ECO:0000313" key="2">
    <source>
        <dbReference type="EMBL" id="CAG8514730.1"/>
    </source>
</evidence>
<accession>A0A9N9A2B2</accession>
<dbReference type="EMBL" id="CAJVPL010000614">
    <property type="protein sequence ID" value="CAG8514730.1"/>
    <property type="molecule type" value="Genomic_DNA"/>
</dbReference>
<dbReference type="Proteomes" id="UP000789831">
    <property type="component" value="Unassembled WGS sequence"/>
</dbReference>
<evidence type="ECO:0000256" key="1">
    <source>
        <dbReference type="SAM" id="MobiDB-lite"/>
    </source>
</evidence>
<proteinExistence type="predicted"/>
<evidence type="ECO:0000313" key="3">
    <source>
        <dbReference type="Proteomes" id="UP000789831"/>
    </source>
</evidence>
<feature type="region of interest" description="Disordered" evidence="1">
    <location>
        <begin position="1"/>
        <end position="51"/>
    </location>
</feature>
<dbReference type="AlphaFoldDB" id="A0A9N9A2B2"/>
<sequence>MMYKSSELNPIPPSPLPLNDPQGFLFPTVPMPSTTPITPPPPLCPTLDPRRDFDDVCVR</sequence>
<organism evidence="2 3">
    <name type="scientific">Ambispora gerdemannii</name>
    <dbReference type="NCBI Taxonomy" id="144530"/>
    <lineage>
        <taxon>Eukaryota</taxon>
        <taxon>Fungi</taxon>
        <taxon>Fungi incertae sedis</taxon>
        <taxon>Mucoromycota</taxon>
        <taxon>Glomeromycotina</taxon>
        <taxon>Glomeromycetes</taxon>
        <taxon>Archaeosporales</taxon>
        <taxon>Ambisporaceae</taxon>
        <taxon>Ambispora</taxon>
    </lineage>
</organism>
<reference evidence="2" key="1">
    <citation type="submission" date="2021-06" db="EMBL/GenBank/DDBJ databases">
        <authorList>
            <person name="Kallberg Y."/>
            <person name="Tangrot J."/>
            <person name="Rosling A."/>
        </authorList>
    </citation>
    <scope>NUCLEOTIDE SEQUENCE</scope>
    <source>
        <strain evidence="2">MT106</strain>
    </source>
</reference>